<evidence type="ECO:0000313" key="2">
    <source>
        <dbReference type="EMBL" id="KZP21385.1"/>
    </source>
</evidence>
<gene>
    <name evidence="2" type="ORF">FIBSPDRAFT_740596</name>
</gene>
<sequence>WAWDWALALVEEYETVKICGRSCAMLAYLIARISTGINCALMLVFYMGTLNNDCHSSAFLGVGISLTIGNAAKSCLFFMRVRAIYSNSKLVTVIAGVGWLGVVCARATVAFLIHTSPVPGQTGYCAVSGFASITVIALWLNWAYDTCIYVAISVRLTSYTTSSTNSRNLSFLRGDGLPHTMRHLLNDGHVYYFTTIFFTLLAAIITIIPQIGPTFRGSFTIPAFAIETNMTCKVFREMILHSRDVDHNVFLTPVETHTTVTSFELTALELQT</sequence>
<keyword evidence="1" id="KW-1133">Transmembrane helix</keyword>
<name>A0A166K019_9AGAM</name>
<evidence type="ECO:0000256" key="1">
    <source>
        <dbReference type="SAM" id="Phobius"/>
    </source>
</evidence>
<feature type="transmembrane region" description="Helical" evidence="1">
    <location>
        <begin position="90"/>
        <end position="113"/>
    </location>
</feature>
<keyword evidence="1" id="KW-0812">Transmembrane</keyword>
<feature type="non-terminal residue" evidence="2">
    <location>
        <position position="1"/>
    </location>
</feature>
<reference evidence="2" key="1">
    <citation type="journal article" date="2016" name="Mol. Biol. Evol.">
        <title>Comparative Genomics of Early-Diverging Mushroom-Forming Fungi Provides Insights into the Origins of Lignocellulose Decay Capabilities.</title>
        <authorList>
            <person name="Nagy L.G."/>
            <person name="Riley R."/>
            <person name="Tritt A."/>
            <person name="Adam C."/>
            <person name="Daum C."/>
            <person name="Floudas D."/>
            <person name="Sun H."/>
            <person name="Yadav J.S."/>
            <person name="Pangilinan J."/>
            <person name="Larsson K.H."/>
            <person name="Matsuura K."/>
            <person name="Barry K."/>
            <person name="Labutti K."/>
            <person name="Kuo R."/>
            <person name="Ohm R.A."/>
            <person name="Bhattacharya S.S."/>
            <person name="Shirouzu T."/>
            <person name="Yoshinaga Y."/>
            <person name="Martin F.M."/>
            <person name="Grigoriev I.V."/>
            <person name="Hibbett D.S."/>
        </authorList>
    </citation>
    <scope>NUCLEOTIDE SEQUENCE [LARGE SCALE GENOMIC DNA]</scope>
    <source>
        <strain evidence="2">CBS 109695</strain>
    </source>
</reference>
<feature type="transmembrane region" description="Helical" evidence="1">
    <location>
        <begin position="190"/>
        <end position="208"/>
    </location>
</feature>
<proteinExistence type="predicted"/>
<dbReference type="EMBL" id="KV417547">
    <property type="protein sequence ID" value="KZP21385.1"/>
    <property type="molecule type" value="Genomic_DNA"/>
</dbReference>
<feature type="transmembrane region" description="Helical" evidence="1">
    <location>
        <begin position="26"/>
        <end position="46"/>
    </location>
</feature>
<keyword evidence="1" id="KW-0472">Membrane</keyword>
<accession>A0A166K019</accession>
<dbReference type="AlphaFoldDB" id="A0A166K019"/>
<feature type="transmembrane region" description="Helical" evidence="1">
    <location>
        <begin position="58"/>
        <end position="78"/>
    </location>
</feature>
<protein>
    <submittedName>
        <fullName evidence="2">Uncharacterized protein</fullName>
    </submittedName>
</protein>
<organism evidence="2">
    <name type="scientific">Athelia psychrophila</name>
    <dbReference type="NCBI Taxonomy" id="1759441"/>
    <lineage>
        <taxon>Eukaryota</taxon>
        <taxon>Fungi</taxon>
        <taxon>Dikarya</taxon>
        <taxon>Basidiomycota</taxon>
        <taxon>Agaricomycotina</taxon>
        <taxon>Agaricomycetes</taxon>
        <taxon>Agaricomycetidae</taxon>
        <taxon>Atheliales</taxon>
        <taxon>Atheliaceae</taxon>
        <taxon>Athelia</taxon>
    </lineage>
</organism>